<evidence type="ECO:0000256" key="12">
    <source>
        <dbReference type="SAM" id="Phobius"/>
    </source>
</evidence>
<evidence type="ECO:0000256" key="8">
    <source>
        <dbReference type="ARBA" id="ARBA00023170"/>
    </source>
</evidence>
<keyword evidence="3 10" id="KW-0813">Transport</keyword>
<keyword evidence="7 10" id="KW-0472">Membrane</keyword>
<dbReference type="Gene3D" id="2.170.130.10">
    <property type="entry name" value="TonB-dependent receptor, plug domain"/>
    <property type="match status" value="1"/>
</dbReference>
<evidence type="ECO:0000256" key="9">
    <source>
        <dbReference type="ARBA" id="ARBA00023237"/>
    </source>
</evidence>
<dbReference type="Pfam" id="PF07715">
    <property type="entry name" value="Plug"/>
    <property type="match status" value="1"/>
</dbReference>
<keyword evidence="8 15" id="KW-0675">Receptor</keyword>
<sequence>MFRADGHGRFTKPARGLLPQLGLSLNLPSGVWFMFKRTKVSVGVLLAIGGAVAVTSMPVVAQDAQRVEVTGSRIKRADTEGALPVTVVSREQLEASGAVTVADFMRTVSFASFGNFRPQSGSSAQSFSEVNLRGLGSRRTLVLVDGRRVAKSPNVGDAADINSIPMAAVERIEILTDGASAIYGSDAIGGVVNVIMRKDFEGGVLRYGQTSPSVKGGDREEMSAVFGLSSDRGRMLIGASSNNREIIWQRDSPLGTVRGASSFSNNFFTDTGAFIEAVGGQATCESIDGNNLFYYSGGRCRYDFSGTAADEAETGNKSIFGRGEVTINDDWSAYFNGSVVRNTSFGRYAPVPGFVLIEQGTAAWNLMSPAAQAANAGRDVYLGHRFAAGGNRDTESDGQLYDVQVGLKGVVAGWDVDFGMRKTVSQYYEIGRGYVVESLARQAIVAGDYDILDPFGADPLVLAGFTTTTGRDSVWDQKEFYASATRDLFKMGGGTAAIFLGAEYREENYSDIYDSLSEGGVVLGSAGNSAGGGREVTSLAGELLLPLTKSLEATISARYEKYSDYGSDFSPKVALRFQPMSNLTLRASYGKGFSAPTLPQLTQKPSFSADSIVDEQHCLADGNTQAVCDGNPSFQINGLVISNPALTSESATQFALGGVWDITPNFSIDLTYWDIKITDVISNVSAQTLVNRDNGSSSLPIPAGLSVTRDPATGFITQVVRGATNEGELVRQGIDLKADLQHKYSGLGTFRHSLVYSHLVKASTNGVSFEGEFGAPKDRATLTNRWLLGPFATTWAVNYIGKNGDDGVGFVGSYVTHDLQVKWDTPVKGVSLTLGALNLGGKLPQAVSADTRQFNFDLYDQYGKQWYGRLEAKF</sequence>
<feature type="transmembrane region" description="Helical" evidence="12">
    <location>
        <begin position="42"/>
        <end position="61"/>
    </location>
</feature>
<evidence type="ECO:0000256" key="2">
    <source>
        <dbReference type="ARBA" id="ARBA00009810"/>
    </source>
</evidence>
<comment type="subcellular location">
    <subcellularLocation>
        <location evidence="1 10">Cell outer membrane</location>
        <topology evidence="1 10">Multi-pass membrane protein</topology>
    </subcellularLocation>
</comment>
<proteinExistence type="inferred from homology"/>
<evidence type="ECO:0000256" key="3">
    <source>
        <dbReference type="ARBA" id="ARBA00022448"/>
    </source>
</evidence>
<feature type="domain" description="TonB-dependent receptor plug" evidence="14">
    <location>
        <begin position="83"/>
        <end position="191"/>
    </location>
</feature>
<evidence type="ECO:0000256" key="11">
    <source>
        <dbReference type="RuleBase" id="RU003357"/>
    </source>
</evidence>
<comment type="caution">
    <text evidence="15">The sequence shown here is derived from an EMBL/GenBank/DDBJ whole genome shotgun (WGS) entry which is preliminary data.</text>
</comment>
<keyword evidence="9 10" id="KW-0998">Cell outer membrane</keyword>
<evidence type="ECO:0000256" key="6">
    <source>
        <dbReference type="ARBA" id="ARBA00023077"/>
    </source>
</evidence>
<keyword evidence="4 10" id="KW-1134">Transmembrane beta strand</keyword>
<dbReference type="Pfam" id="PF00593">
    <property type="entry name" value="TonB_dep_Rec_b-barrel"/>
    <property type="match status" value="1"/>
</dbReference>
<protein>
    <submittedName>
        <fullName evidence="15">TonB-dependent receptor</fullName>
    </submittedName>
</protein>
<feature type="domain" description="TonB-dependent receptor-like beta-barrel" evidence="13">
    <location>
        <begin position="388"/>
        <end position="839"/>
    </location>
</feature>
<dbReference type="SUPFAM" id="SSF56935">
    <property type="entry name" value="Porins"/>
    <property type="match status" value="1"/>
</dbReference>
<dbReference type="GO" id="GO:0009279">
    <property type="term" value="C:cell outer membrane"/>
    <property type="evidence" value="ECO:0007669"/>
    <property type="project" value="UniProtKB-SubCell"/>
</dbReference>
<accession>A0A3S2VSS5</accession>
<reference evidence="15 16" key="1">
    <citation type="submission" date="2019-01" db="EMBL/GenBank/DDBJ databases">
        <authorList>
            <person name="Chen W.-M."/>
        </authorList>
    </citation>
    <scope>NUCLEOTIDE SEQUENCE [LARGE SCALE GENOMIC DNA]</scope>
    <source>
        <strain evidence="15 16">ICH-3</strain>
    </source>
</reference>
<comment type="similarity">
    <text evidence="2 10 11">Belongs to the TonB-dependent receptor family.</text>
</comment>
<evidence type="ECO:0000256" key="7">
    <source>
        <dbReference type="ARBA" id="ARBA00023136"/>
    </source>
</evidence>
<dbReference type="InterPro" id="IPR039426">
    <property type="entry name" value="TonB-dep_rcpt-like"/>
</dbReference>
<dbReference type="InterPro" id="IPR012910">
    <property type="entry name" value="Plug_dom"/>
</dbReference>
<evidence type="ECO:0000256" key="10">
    <source>
        <dbReference type="PROSITE-ProRule" id="PRU01360"/>
    </source>
</evidence>
<gene>
    <name evidence="15" type="ORF">ENE75_23660</name>
</gene>
<evidence type="ECO:0000313" key="15">
    <source>
        <dbReference type="EMBL" id="RVT47701.1"/>
    </source>
</evidence>
<evidence type="ECO:0000259" key="14">
    <source>
        <dbReference type="Pfam" id="PF07715"/>
    </source>
</evidence>
<dbReference type="PANTHER" id="PTHR47234:SF2">
    <property type="entry name" value="TONB-DEPENDENT RECEPTOR"/>
    <property type="match status" value="1"/>
</dbReference>
<dbReference type="Proteomes" id="UP000288178">
    <property type="component" value="Unassembled WGS sequence"/>
</dbReference>
<dbReference type="CDD" id="cd01347">
    <property type="entry name" value="ligand_gated_channel"/>
    <property type="match status" value="1"/>
</dbReference>
<dbReference type="AlphaFoldDB" id="A0A3S2VSS5"/>
<keyword evidence="12" id="KW-1133">Transmembrane helix</keyword>
<evidence type="ECO:0000259" key="13">
    <source>
        <dbReference type="Pfam" id="PF00593"/>
    </source>
</evidence>
<dbReference type="InterPro" id="IPR037066">
    <property type="entry name" value="Plug_dom_sf"/>
</dbReference>
<evidence type="ECO:0000313" key="16">
    <source>
        <dbReference type="Proteomes" id="UP000288178"/>
    </source>
</evidence>
<keyword evidence="5 10" id="KW-0812">Transmembrane</keyword>
<dbReference type="InterPro" id="IPR036942">
    <property type="entry name" value="Beta-barrel_TonB_sf"/>
</dbReference>
<keyword evidence="16" id="KW-1185">Reference proteome</keyword>
<keyword evidence="6 11" id="KW-0798">TonB box</keyword>
<dbReference type="PANTHER" id="PTHR47234">
    <property type="match status" value="1"/>
</dbReference>
<dbReference type="PROSITE" id="PS52016">
    <property type="entry name" value="TONB_DEPENDENT_REC_3"/>
    <property type="match status" value="1"/>
</dbReference>
<dbReference type="EMBL" id="SACT01000013">
    <property type="protein sequence ID" value="RVT47701.1"/>
    <property type="molecule type" value="Genomic_DNA"/>
</dbReference>
<evidence type="ECO:0000256" key="4">
    <source>
        <dbReference type="ARBA" id="ARBA00022452"/>
    </source>
</evidence>
<dbReference type="Gene3D" id="2.40.170.20">
    <property type="entry name" value="TonB-dependent receptor, beta-barrel domain"/>
    <property type="match status" value="1"/>
</dbReference>
<organism evidence="15 16">
    <name type="scientific">Rubrivivax albus</name>
    <dbReference type="NCBI Taxonomy" id="2499835"/>
    <lineage>
        <taxon>Bacteria</taxon>
        <taxon>Pseudomonadati</taxon>
        <taxon>Pseudomonadota</taxon>
        <taxon>Betaproteobacteria</taxon>
        <taxon>Burkholderiales</taxon>
        <taxon>Sphaerotilaceae</taxon>
        <taxon>Rubrivivax</taxon>
    </lineage>
</organism>
<evidence type="ECO:0000256" key="1">
    <source>
        <dbReference type="ARBA" id="ARBA00004571"/>
    </source>
</evidence>
<evidence type="ECO:0000256" key="5">
    <source>
        <dbReference type="ARBA" id="ARBA00022692"/>
    </source>
</evidence>
<dbReference type="InterPro" id="IPR000531">
    <property type="entry name" value="Beta-barrel_TonB"/>
</dbReference>
<name>A0A3S2VSS5_9BURK</name>